<name>A0A1T8VAS0_9MYCO</name>
<reference evidence="3 4" key="1">
    <citation type="submission" date="2016-11" db="EMBL/GenBank/DDBJ databases">
        <authorList>
            <consortium name="Pathogen Informatics"/>
        </authorList>
    </citation>
    <scope>NUCLEOTIDE SEQUENCE [LARGE SCALE GENOMIC DNA]</scope>
    <source>
        <strain evidence="3 4">911</strain>
    </source>
</reference>
<comment type="similarity">
    <text evidence="1">Belongs to the mycobacterial PPE family.</text>
</comment>
<dbReference type="EMBL" id="FVGW01000023">
    <property type="protein sequence ID" value="SKN01978.1"/>
    <property type="molecule type" value="Genomic_DNA"/>
</dbReference>
<accession>A0A1T8VAS0</accession>
<dbReference type="Gene3D" id="1.20.1260.20">
    <property type="entry name" value="PPE superfamily"/>
    <property type="match status" value="1"/>
</dbReference>
<dbReference type="RefSeq" id="WP_016894174.1">
    <property type="nucleotide sequence ID" value="NZ_FVGW01000023.1"/>
</dbReference>
<evidence type="ECO:0000259" key="2">
    <source>
        <dbReference type="Pfam" id="PF00823"/>
    </source>
</evidence>
<dbReference type="PANTHER" id="PTHR46766:SF1">
    <property type="entry name" value="GLUTAMINE-RICH PROTEIN 2"/>
    <property type="match status" value="1"/>
</dbReference>
<gene>
    <name evidence="3" type="primary">ppe68</name>
    <name evidence="3" type="ORF">SAMEA2259716_05776</name>
</gene>
<organism evidence="3 4">
    <name type="scientific">Mycobacteroides abscessus subsp. massiliense</name>
    <dbReference type="NCBI Taxonomy" id="1962118"/>
    <lineage>
        <taxon>Bacteria</taxon>
        <taxon>Bacillati</taxon>
        <taxon>Actinomycetota</taxon>
        <taxon>Actinomycetes</taxon>
        <taxon>Mycobacteriales</taxon>
        <taxon>Mycobacteriaceae</taxon>
        <taxon>Mycobacteroides</taxon>
        <taxon>Mycobacteroides abscessus</taxon>
    </lineage>
</organism>
<dbReference type="Proteomes" id="UP000190074">
    <property type="component" value="Unassembled WGS sequence"/>
</dbReference>
<protein>
    <submittedName>
        <fullName evidence="3">PPE family protein</fullName>
    </submittedName>
</protein>
<dbReference type="InterPro" id="IPR038332">
    <property type="entry name" value="PPE_sf"/>
</dbReference>
<evidence type="ECO:0000313" key="4">
    <source>
        <dbReference type="Proteomes" id="UP000190074"/>
    </source>
</evidence>
<feature type="domain" description="PPE" evidence="2">
    <location>
        <begin position="2"/>
        <end position="163"/>
    </location>
</feature>
<dbReference type="Pfam" id="PF00823">
    <property type="entry name" value="PPE"/>
    <property type="match status" value="1"/>
</dbReference>
<dbReference type="GO" id="GO:0052572">
    <property type="term" value="P:response to host immune response"/>
    <property type="evidence" value="ECO:0007669"/>
    <property type="project" value="TreeGrafter"/>
</dbReference>
<dbReference type="InterPro" id="IPR000030">
    <property type="entry name" value="PPE_dom"/>
</dbReference>
<evidence type="ECO:0000256" key="1">
    <source>
        <dbReference type="ARBA" id="ARBA00010652"/>
    </source>
</evidence>
<dbReference type="AlphaFoldDB" id="A0A1T8VAS0"/>
<evidence type="ECO:0000313" key="3">
    <source>
        <dbReference type="EMBL" id="SKN01978.1"/>
    </source>
</evidence>
<dbReference type="PANTHER" id="PTHR46766">
    <property type="entry name" value="GLUTAMINE-RICH PROTEIN 2"/>
    <property type="match status" value="1"/>
</dbReference>
<dbReference type="SUPFAM" id="SSF140459">
    <property type="entry name" value="PE/PPE dimer-like"/>
    <property type="match status" value="1"/>
</dbReference>
<sequence>MVGPPELITSTLQTGPGPAPMLAAGAAWTSHAGQLIAQAGQYQSIVLFGASRWLSPAGVKMTASAAKMTAYLGVAAALAGKAAAQCAAQATAYETAFWGVPQMLEMAENHTTHAVLEGTNFMGINTIPIGANEFDYLVRMTGQAHSTMAGYSTATGANLAALPAFSMPQPMTVPGSGLDGLASSGFLAAAGLPQKIGRDAIFAAVGAESLFSNAAQQGGRLAATVGEGEQRAREIASAAGMAGQSAGQQATLNSADGGGQMAQVMSGAQGMVSSLPNQVSQMGSQLTQGPSGMAQQFQGLLQPFLQMAQGGGYGTDATGTPVSQLGLLGANPMSNHPMLGGTGPLGGGSGLLTGSALPGAGGTSARSPLLASLSSASASAPSAAAVEPAASLSGARAGAAPVSAMPMGAHGAQNSSEEGTVDQLVAQAPLQFTEEHDELDQWPV</sequence>
<proteinExistence type="inferred from homology"/>